<accession>A0AAX2HEW1</accession>
<dbReference type="Proteomes" id="UP000219564">
    <property type="component" value="Unassembled WGS sequence"/>
</dbReference>
<organism evidence="1 2">
    <name type="scientific">Pseudomonas lundensis</name>
    <dbReference type="NCBI Taxonomy" id="86185"/>
    <lineage>
        <taxon>Bacteria</taxon>
        <taxon>Pseudomonadati</taxon>
        <taxon>Pseudomonadota</taxon>
        <taxon>Gammaproteobacteria</taxon>
        <taxon>Pseudomonadales</taxon>
        <taxon>Pseudomonadaceae</taxon>
        <taxon>Pseudomonas</taxon>
    </lineage>
</organism>
<name>A0AAX2HEW1_9PSED</name>
<sequence length="93" mass="10405">MSFWWIAGTDKQPIDSRVEPFRNRQKVFVFDVAGIASKPLADSFVTDSAGIGYLAFYASHARIRLSSQHKLRDSICDVHSANLQVSLPSMLAY</sequence>
<dbReference type="EMBL" id="OBKZ01000050">
    <property type="protein sequence ID" value="SOB54771.1"/>
    <property type="molecule type" value="Genomic_DNA"/>
</dbReference>
<evidence type="ECO:0000313" key="1">
    <source>
        <dbReference type="EMBL" id="SOB54771.1"/>
    </source>
</evidence>
<gene>
    <name evidence="1" type="ORF">PLUA15_540030</name>
</gene>
<reference evidence="1 2" key="1">
    <citation type="submission" date="2017-08" db="EMBL/GenBank/DDBJ databases">
        <authorList>
            <person name="Chaillou S."/>
        </authorList>
    </citation>
    <scope>NUCLEOTIDE SEQUENCE [LARGE SCALE GENOMIC DNA]</scope>
    <source>
        <strain evidence="1 2">MFPA15A1205</strain>
    </source>
</reference>
<proteinExistence type="predicted"/>
<comment type="caution">
    <text evidence="1">The sequence shown here is derived from an EMBL/GenBank/DDBJ whole genome shotgun (WGS) entry which is preliminary data.</text>
</comment>
<evidence type="ECO:0008006" key="3">
    <source>
        <dbReference type="Google" id="ProtNLM"/>
    </source>
</evidence>
<evidence type="ECO:0000313" key="2">
    <source>
        <dbReference type="Proteomes" id="UP000219564"/>
    </source>
</evidence>
<dbReference type="AlphaFoldDB" id="A0AAX2HEW1"/>
<protein>
    <recommendedName>
        <fullName evidence="3">STAS domain-containing protein</fullName>
    </recommendedName>
</protein>